<dbReference type="EMBL" id="CM020618">
    <property type="protein sequence ID" value="KAK1860424.1"/>
    <property type="molecule type" value="Genomic_DNA"/>
</dbReference>
<evidence type="ECO:0000313" key="2">
    <source>
        <dbReference type="Proteomes" id="UP000798662"/>
    </source>
</evidence>
<organism evidence="1 2">
    <name type="scientific">Pyropia yezoensis</name>
    <name type="common">Susabi-nori</name>
    <name type="synonym">Porphyra yezoensis</name>
    <dbReference type="NCBI Taxonomy" id="2788"/>
    <lineage>
        <taxon>Eukaryota</taxon>
        <taxon>Rhodophyta</taxon>
        <taxon>Bangiophyceae</taxon>
        <taxon>Bangiales</taxon>
        <taxon>Bangiaceae</taxon>
        <taxon>Pyropia</taxon>
    </lineage>
</organism>
<protein>
    <submittedName>
        <fullName evidence="1">Uncharacterized protein</fullName>
    </submittedName>
</protein>
<accession>A0ACC3BRV2</accession>
<comment type="caution">
    <text evidence="1">The sequence shown here is derived from an EMBL/GenBank/DDBJ whole genome shotgun (WGS) entry which is preliminary data.</text>
</comment>
<proteinExistence type="predicted"/>
<sequence>MHRRGARSFSHRVASLGRAGVARGGKALEVAQPDAIGRYDSEALILFLERLAPKHPQRSILCHQLQRQKEEGCDRLARAHRKGPHLWVRTRVTTVHEVVGPVFEAGLER</sequence>
<reference evidence="1" key="1">
    <citation type="submission" date="2019-11" db="EMBL/GenBank/DDBJ databases">
        <title>Nori genome reveals adaptations in red seaweeds to the harsh intertidal environment.</title>
        <authorList>
            <person name="Wang D."/>
            <person name="Mao Y."/>
        </authorList>
    </citation>
    <scope>NUCLEOTIDE SEQUENCE</scope>
    <source>
        <tissue evidence="1">Gametophyte</tissue>
    </source>
</reference>
<evidence type="ECO:0000313" key="1">
    <source>
        <dbReference type="EMBL" id="KAK1860424.1"/>
    </source>
</evidence>
<gene>
    <name evidence="1" type="ORF">I4F81_003013</name>
</gene>
<keyword evidence="2" id="KW-1185">Reference proteome</keyword>
<name>A0ACC3BRV2_PYRYE</name>
<dbReference type="Proteomes" id="UP000798662">
    <property type="component" value="Chromosome 1"/>
</dbReference>